<evidence type="ECO:0000313" key="2">
    <source>
        <dbReference type="Proteomes" id="UP001314170"/>
    </source>
</evidence>
<protein>
    <submittedName>
        <fullName evidence="1">Uncharacterized protein</fullName>
    </submittedName>
</protein>
<proteinExistence type="predicted"/>
<dbReference type="Proteomes" id="UP001314170">
    <property type="component" value="Unassembled WGS sequence"/>
</dbReference>
<sequence length="56" mass="6356">MWFASLVAKPRPYQVLITGVKFKSRSTTWGKSAHISNLKLLQGIPRRDLMAKDALK</sequence>
<gene>
    <name evidence="1" type="ORF">DCAF_LOCUS8017</name>
</gene>
<name>A0AAV1R9Z6_9ROSI</name>
<dbReference type="EMBL" id="CAWUPB010000913">
    <property type="protein sequence ID" value="CAK7330555.1"/>
    <property type="molecule type" value="Genomic_DNA"/>
</dbReference>
<accession>A0AAV1R9Z6</accession>
<dbReference type="AlphaFoldDB" id="A0AAV1R9Z6"/>
<comment type="caution">
    <text evidence="1">The sequence shown here is derived from an EMBL/GenBank/DDBJ whole genome shotgun (WGS) entry which is preliminary data.</text>
</comment>
<reference evidence="1 2" key="1">
    <citation type="submission" date="2024-01" db="EMBL/GenBank/DDBJ databases">
        <authorList>
            <person name="Waweru B."/>
        </authorList>
    </citation>
    <scope>NUCLEOTIDE SEQUENCE [LARGE SCALE GENOMIC DNA]</scope>
</reference>
<organism evidence="1 2">
    <name type="scientific">Dovyalis caffra</name>
    <dbReference type="NCBI Taxonomy" id="77055"/>
    <lineage>
        <taxon>Eukaryota</taxon>
        <taxon>Viridiplantae</taxon>
        <taxon>Streptophyta</taxon>
        <taxon>Embryophyta</taxon>
        <taxon>Tracheophyta</taxon>
        <taxon>Spermatophyta</taxon>
        <taxon>Magnoliopsida</taxon>
        <taxon>eudicotyledons</taxon>
        <taxon>Gunneridae</taxon>
        <taxon>Pentapetalae</taxon>
        <taxon>rosids</taxon>
        <taxon>fabids</taxon>
        <taxon>Malpighiales</taxon>
        <taxon>Salicaceae</taxon>
        <taxon>Flacourtieae</taxon>
        <taxon>Dovyalis</taxon>
    </lineage>
</organism>
<evidence type="ECO:0000313" key="1">
    <source>
        <dbReference type="EMBL" id="CAK7330555.1"/>
    </source>
</evidence>
<keyword evidence="2" id="KW-1185">Reference proteome</keyword>